<dbReference type="AlphaFoldDB" id="A0A699U6I7"/>
<organism evidence="2">
    <name type="scientific">Tanacetum cinerariifolium</name>
    <name type="common">Dalmatian daisy</name>
    <name type="synonym">Chrysanthemum cinerariifolium</name>
    <dbReference type="NCBI Taxonomy" id="118510"/>
    <lineage>
        <taxon>Eukaryota</taxon>
        <taxon>Viridiplantae</taxon>
        <taxon>Streptophyta</taxon>
        <taxon>Embryophyta</taxon>
        <taxon>Tracheophyta</taxon>
        <taxon>Spermatophyta</taxon>
        <taxon>Magnoliopsida</taxon>
        <taxon>eudicotyledons</taxon>
        <taxon>Gunneridae</taxon>
        <taxon>Pentapetalae</taxon>
        <taxon>asterids</taxon>
        <taxon>campanulids</taxon>
        <taxon>Asterales</taxon>
        <taxon>Asteraceae</taxon>
        <taxon>Asteroideae</taxon>
        <taxon>Anthemideae</taxon>
        <taxon>Anthemidinae</taxon>
        <taxon>Tanacetum</taxon>
    </lineage>
</organism>
<gene>
    <name evidence="2" type="ORF">Tci_889620</name>
</gene>
<accession>A0A699U6I7</accession>
<reference evidence="2" key="1">
    <citation type="journal article" date="2019" name="Sci. Rep.">
        <title>Draft genome of Tanacetum cinerariifolium, the natural source of mosquito coil.</title>
        <authorList>
            <person name="Yamashiro T."/>
            <person name="Shiraishi A."/>
            <person name="Satake H."/>
            <person name="Nakayama K."/>
        </authorList>
    </citation>
    <scope>NUCLEOTIDE SEQUENCE</scope>
</reference>
<evidence type="ECO:0000256" key="1">
    <source>
        <dbReference type="SAM" id="MobiDB-lite"/>
    </source>
</evidence>
<dbReference type="EMBL" id="BKCJ011301721">
    <property type="protein sequence ID" value="GFD17651.1"/>
    <property type="molecule type" value="Genomic_DNA"/>
</dbReference>
<proteinExistence type="predicted"/>
<protein>
    <submittedName>
        <fullName evidence="2">Uncharacterized protein</fullName>
    </submittedName>
</protein>
<sequence length="125" mass="13193">SLKARIQVLENKDRGVAAQSGDDASIKGRRLDVGEEAAERASNDTKEIATVLTSMDAATVLLGGVAEVPTSSGSIPTVGPPAAKVPTGSDVVPTVEPETPKKKKIQKQMDIQMARQLEEEIERDA</sequence>
<feature type="region of interest" description="Disordered" evidence="1">
    <location>
        <begin position="69"/>
        <end position="107"/>
    </location>
</feature>
<comment type="caution">
    <text evidence="2">The sequence shown here is derived from an EMBL/GenBank/DDBJ whole genome shotgun (WGS) entry which is preliminary data.</text>
</comment>
<name>A0A699U6I7_TANCI</name>
<feature type="non-terminal residue" evidence="2">
    <location>
        <position position="1"/>
    </location>
</feature>
<evidence type="ECO:0000313" key="2">
    <source>
        <dbReference type="EMBL" id="GFD17651.1"/>
    </source>
</evidence>